<dbReference type="InterPro" id="IPR036388">
    <property type="entry name" value="WH-like_DNA-bd_sf"/>
</dbReference>
<gene>
    <name evidence="2" type="ORF">G3T37_09835</name>
</gene>
<dbReference type="AlphaFoldDB" id="A0A7C9TQZ7"/>
<evidence type="ECO:0000313" key="3">
    <source>
        <dbReference type="Proteomes" id="UP000479756"/>
    </source>
</evidence>
<keyword evidence="3" id="KW-1185">Reference proteome</keyword>
<dbReference type="Proteomes" id="UP000479756">
    <property type="component" value="Unassembled WGS sequence"/>
</dbReference>
<protein>
    <submittedName>
        <fullName evidence="2">MarR family transcriptional regulator</fullName>
    </submittedName>
</protein>
<dbReference type="Pfam" id="PF12802">
    <property type="entry name" value="MarR_2"/>
    <property type="match status" value="1"/>
</dbReference>
<dbReference type="InterPro" id="IPR036390">
    <property type="entry name" value="WH_DNA-bd_sf"/>
</dbReference>
<dbReference type="InterPro" id="IPR000835">
    <property type="entry name" value="HTH_MarR-typ"/>
</dbReference>
<sequence length="142" mass="15242">MTRTDVIESLIVSSTRLTRIAAQQTGSKTPASVWRTLGILSADGAMRVGELAAASRISQPGMSKLMPGLIEDELVYRIADTADSRAWLIAISPKGERALADWRVELAEAMTPMFGDLGEEEWATLTAAAGILQSRIARKAIA</sequence>
<dbReference type="SMART" id="SM00347">
    <property type="entry name" value="HTH_MARR"/>
    <property type="match status" value="1"/>
</dbReference>
<name>A0A7C9TQZ7_9MICO</name>
<dbReference type="SUPFAM" id="SSF46785">
    <property type="entry name" value="Winged helix' DNA-binding domain"/>
    <property type="match status" value="1"/>
</dbReference>
<reference evidence="2 3" key="1">
    <citation type="journal article" date="2014" name="Int. J. Syst. Evol. Microbiol.">
        <title>Description of Galbitalea soli gen. nov., sp. nov., and Frondihabitans sucicola sp. nov.</title>
        <authorList>
            <person name="Kim S.J."/>
            <person name="Lim J.M."/>
            <person name="Ahn J.H."/>
            <person name="Weon H.Y."/>
            <person name="Hamada M."/>
            <person name="Suzuki K."/>
            <person name="Ahn T.Y."/>
            <person name="Kwon S.W."/>
        </authorList>
    </citation>
    <scope>NUCLEOTIDE SEQUENCE [LARGE SCALE GENOMIC DNA]</scope>
    <source>
        <strain evidence="2 3">NBRC 108727</strain>
    </source>
</reference>
<dbReference type="EMBL" id="JAAGWZ010000002">
    <property type="protein sequence ID" value="NEM91658.1"/>
    <property type="molecule type" value="Genomic_DNA"/>
</dbReference>
<feature type="domain" description="HTH marR-type" evidence="1">
    <location>
        <begin position="22"/>
        <end position="122"/>
    </location>
</feature>
<dbReference type="Gene3D" id="1.10.10.10">
    <property type="entry name" value="Winged helix-like DNA-binding domain superfamily/Winged helix DNA-binding domain"/>
    <property type="match status" value="1"/>
</dbReference>
<proteinExistence type="predicted"/>
<dbReference type="RefSeq" id="WP_163473499.1">
    <property type="nucleotide sequence ID" value="NZ_JAAGWZ010000002.1"/>
</dbReference>
<dbReference type="InterPro" id="IPR052526">
    <property type="entry name" value="HTH-type_Bedaq_tolerance"/>
</dbReference>
<evidence type="ECO:0000313" key="2">
    <source>
        <dbReference type="EMBL" id="NEM91658.1"/>
    </source>
</evidence>
<dbReference type="PANTHER" id="PTHR39515:SF2">
    <property type="entry name" value="HTH-TYPE TRANSCRIPTIONAL REGULATOR RV0880"/>
    <property type="match status" value="1"/>
</dbReference>
<accession>A0A7C9TQZ7</accession>
<dbReference type="PANTHER" id="PTHR39515">
    <property type="entry name" value="CONSERVED PROTEIN"/>
    <property type="match status" value="1"/>
</dbReference>
<comment type="caution">
    <text evidence="2">The sequence shown here is derived from an EMBL/GenBank/DDBJ whole genome shotgun (WGS) entry which is preliminary data.</text>
</comment>
<evidence type="ECO:0000259" key="1">
    <source>
        <dbReference type="SMART" id="SM00347"/>
    </source>
</evidence>
<organism evidence="2 3">
    <name type="scientific">Galbitalea soli</name>
    <dbReference type="NCBI Taxonomy" id="1268042"/>
    <lineage>
        <taxon>Bacteria</taxon>
        <taxon>Bacillati</taxon>
        <taxon>Actinomycetota</taxon>
        <taxon>Actinomycetes</taxon>
        <taxon>Micrococcales</taxon>
        <taxon>Microbacteriaceae</taxon>
        <taxon>Galbitalea</taxon>
    </lineage>
</organism>
<dbReference type="GO" id="GO:0003700">
    <property type="term" value="F:DNA-binding transcription factor activity"/>
    <property type="evidence" value="ECO:0007669"/>
    <property type="project" value="InterPro"/>
</dbReference>